<dbReference type="Proteomes" id="UP001374579">
    <property type="component" value="Unassembled WGS sequence"/>
</dbReference>
<protein>
    <recommendedName>
        <fullName evidence="4">Glycoside hydrolase family 38 N-terminal domain-containing protein</fullName>
    </recommendedName>
</protein>
<evidence type="ECO:0008006" key="4">
    <source>
        <dbReference type="Google" id="ProtNLM"/>
    </source>
</evidence>
<dbReference type="Pfam" id="PF16477">
    <property type="entry name" value="DUF5054"/>
    <property type="match status" value="1"/>
</dbReference>
<keyword evidence="1" id="KW-0732">Signal</keyword>
<proteinExistence type="predicted"/>
<dbReference type="InterPro" id="IPR032482">
    <property type="entry name" value="DUF5054"/>
</dbReference>
<dbReference type="AlphaFoldDB" id="A0AAN9G5C6"/>
<dbReference type="EMBL" id="JBAMIC010000018">
    <property type="protein sequence ID" value="KAK7094550.1"/>
    <property type="molecule type" value="Genomic_DNA"/>
</dbReference>
<sequence length="768" mass="85670">MMSDNKMARLSRATLAGVLCLVVLCFSLPHAASSLNEKVQVPSQYGDFKEIKKVHMVFMNHLDVGYDGIHPTVGFALNVVNRYFTEYFPRAVTIAEGLRVFGFRERFIYTTHPWLLYWYLHCSPVTLASNVTLQCPNKMALASVRGAISRGDIVWHAGPMNMQYEAMHPKLFDLSLNFSPMLDQEFNISRTTPVVSQRDVPGMTKAVIPHLKKHKIAAISVGVNTMTSPPAVPRTPFIWKVNPKDSDEDGVIAFWHPGGYPNNAGVFPAKPGGLSANDCHFAQDRAAFPEVLCFAFRTDNSGPPTNISEVLNNFEVARSQFPNAMIVASSLDDYVSALKASATTFPVVTQEIGDTWIMGIQSDPKKIAMYRTFADVLAECFDNGGCTMKDPRVLQAVHYLTKVPEHTWGLDSVGDYKNWTNQEFQKARSGKGYRDCEAAWTEQRQFMDLATRSLGNHPITKILSARLKELAPNIPDVAGYKKITALTEEQTCSNGMRLQFASDGSLMKLYEPSSTMNWAADNNRMGQLLYSTYNETDYDNMSKLYDYLGGAGFHKINSTQYAHPESRSWGFSLQGLYRSRGANDCDFLVEVAPSDKRSVNIYGVPPLFFIEYKSVPPGANARAKLEVVLQWFAKGPTRLSEALSFGFTPVSNPGLQWTMSKLDGNIDPMNVILNGSQYLHAINTGVVYTDPQAEVKGLNITSQDVALLTLATTSRPPSVFPVPLTTPSEIRTAAFNLYNNLWNTNYIYWYPYSQEDGDFKARFGITFL</sequence>
<evidence type="ECO:0000256" key="1">
    <source>
        <dbReference type="SAM" id="SignalP"/>
    </source>
</evidence>
<feature type="chain" id="PRO_5042911338" description="Glycoside hydrolase family 38 N-terminal domain-containing protein" evidence="1">
    <location>
        <begin position="35"/>
        <end position="768"/>
    </location>
</feature>
<name>A0AAN9G5C6_9CAEN</name>
<organism evidence="2 3">
    <name type="scientific">Littorina saxatilis</name>
    <dbReference type="NCBI Taxonomy" id="31220"/>
    <lineage>
        <taxon>Eukaryota</taxon>
        <taxon>Metazoa</taxon>
        <taxon>Spiralia</taxon>
        <taxon>Lophotrochozoa</taxon>
        <taxon>Mollusca</taxon>
        <taxon>Gastropoda</taxon>
        <taxon>Caenogastropoda</taxon>
        <taxon>Littorinimorpha</taxon>
        <taxon>Littorinoidea</taxon>
        <taxon>Littorinidae</taxon>
        <taxon>Littorina</taxon>
    </lineage>
</organism>
<reference evidence="2 3" key="1">
    <citation type="submission" date="2024-02" db="EMBL/GenBank/DDBJ databases">
        <title>Chromosome-scale genome assembly of the rough periwinkle Littorina saxatilis.</title>
        <authorList>
            <person name="De Jode A."/>
            <person name="Faria R."/>
            <person name="Formenti G."/>
            <person name="Sims Y."/>
            <person name="Smith T.P."/>
            <person name="Tracey A."/>
            <person name="Wood J.M.D."/>
            <person name="Zagrodzka Z.B."/>
            <person name="Johannesson K."/>
            <person name="Butlin R.K."/>
            <person name="Leder E.H."/>
        </authorList>
    </citation>
    <scope>NUCLEOTIDE SEQUENCE [LARGE SCALE GENOMIC DNA]</scope>
    <source>
        <strain evidence="2">Snail1</strain>
        <tissue evidence="2">Muscle</tissue>
    </source>
</reference>
<gene>
    <name evidence="2" type="ORF">V1264_006087</name>
</gene>
<evidence type="ECO:0000313" key="3">
    <source>
        <dbReference type="Proteomes" id="UP001374579"/>
    </source>
</evidence>
<feature type="signal peptide" evidence="1">
    <location>
        <begin position="1"/>
        <end position="34"/>
    </location>
</feature>
<keyword evidence="3" id="KW-1185">Reference proteome</keyword>
<evidence type="ECO:0000313" key="2">
    <source>
        <dbReference type="EMBL" id="KAK7094550.1"/>
    </source>
</evidence>
<comment type="caution">
    <text evidence="2">The sequence shown here is derived from an EMBL/GenBank/DDBJ whole genome shotgun (WGS) entry which is preliminary data.</text>
</comment>
<accession>A0AAN9G5C6</accession>